<dbReference type="AlphaFoldDB" id="A0A0C9XLD4"/>
<dbReference type="Proteomes" id="UP000054477">
    <property type="component" value="Unassembled WGS sequence"/>
</dbReference>
<protein>
    <submittedName>
        <fullName evidence="1">Uncharacterized protein</fullName>
    </submittedName>
</protein>
<dbReference type="OrthoDB" id="3064814at2759"/>
<gene>
    <name evidence="1" type="ORF">K443DRAFT_10261</name>
</gene>
<reference evidence="2" key="2">
    <citation type="submission" date="2015-01" db="EMBL/GenBank/DDBJ databases">
        <title>Evolutionary Origins and Diversification of the Mycorrhizal Mutualists.</title>
        <authorList>
            <consortium name="DOE Joint Genome Institute"/>
            <consortium name="Mycorrhizal Genomics Consortium"/>
            <person name="Kohler A."/>
            <person name="Kuo A."/>
            <person name="Nagy L.G."/>
            <person name="Floudas D."/>
            <person name="Copeland A."/>
            <person name="Barry K.W."/>
            <person name="Cichocki N."/>
            <person name="Veneault-Fourrey C."/>
            <person name="LaButti K."/>
            <person name="Lindquist E.A."/>
            <person name="Lipzen A."/>
            <person name="Lundell T."/>
            <person name="Morin E."/>
            <person name="Murat C."/>
            <person name="Riley R."/>
            <person name="Ohm R."/>
            <person name="Sun H."/>
            <person name="Tunlid A."/>
            <person name="Henrissat B."/>
            <person name="Grigoriev I.V."/>
            <person name="Hibbett D.S."/>
            <person name="Martin F."/>
        </authorList>
    </citation>
    <scope>NUCLEOTIDE SEQUENCE [LARGE SCALE GENOMIC DNA]</scope>
    <source>
        <strain evidence="2">LaAM-08-1</strain>
    </source>
</reference>
<sequence length="441" mass="48361">MSMPSTSMVSLLGSGDGSELAGTMFDFYGPHFIVNSRGKPLDLFALNKATSRSFAGGPHQQWMLLDDGTGTKVALKSEHNGLFVGVNGFQNGSDALRLVARVNPFYWAISERGGTYKLSAPDFNYSLVVEESVGTLPSTDRRTDLLILECTRVNREHIMKHDTLQITRLQPDNPQSLSDIPPVITSTSCCAFYRRFGVSTQKLALAPPSSVDKLPYGILLTRSSHGEQNLAQAGIILQLVATLRGSVCHMPPVFYRRAGRGFWEELASVFSSVDIGWTFAFTLMGLVDLAAVIPGPATIDFTKIPANLTRVVSFDGEVVDTAQWHGGTRCIASYCLQIIRALPEHPQFRQVIEEMLDSNLREDSYPAHAAERHAKLPVVLKVRSDIHGGMGATPALYTLFLHETYRPNPRDLKAYRLNGIEAGRGDTGRPAYNEVYGVSGL</sequence>
<accession>A0A0C9XLD4</accession>
<evidence type="ECO:0000313" key="2">
    <source>
        <dbReference type="Proteomes" id="UP000054477"/>
    </source>
</evidence>
<dbReference type="InterPro" id="IPR035992">
    <property type="entry name" value="Ricin_B-like_lectins"/>
</dbReference>
<reference evidence="1 2" key="1">
    <citation type="submission" date="2014-04" db="EMBL/GenBank/DDBJ databases">
        <authorList>
            <consortium name="DOE Joint Genome Institute"/>
            <person name="Kuo A."/>
            <person name="Kohler A."/>
            <person name="Nagy L.G."/>
            <person name="Floudas D."/>
            <person name="Copeland A."/>
            <person name="Barry K.W."/>
            <person name="Cichocki N."/>
            <person name="Veneault-Fourrey C."/>
            <person name="LaButti K."/>
            <person name="Lindquist E.A."/>
            <person name="Lipzen A."/>
            <person name="Lundell T."/>
            <person name="Morin E."/>
            <person name="Murat C."/>
            <person name="Sun H."/>
            <person name="Tunlid A."/>
            <person name="Henrissat B."/>
            <person name="Grigoriev I.V."/>
            <person name="Hibbett D.S."/>
            <person name="Martin F."/>
            <person name="Nordberg H.P."/>
            <person name="Cantor M.N."/>
            <person name="Hua S.X."/>
        </authorList>
    </citation>
    <scope>NUCLEOTIDE SEQUENCE [LARGE SCALE GENOMIC DNA]</scope>
    <source>
        <strain evidence="1 2">LaAM-08-1</strain>
    </source>
</reference>
<keyword evidence="2" id="KW-1185">Reference proteome</keyword>
<dbReference type="SUPFAM" id="SSF50370">
    <property type="entry name" value="Ricin B-like lectins"/>
    <property type="match status" value="1"/>
</dbReference>
<organism evidence="1 2">
    <name type="scientific">Laccaria amethystina LaAM-08-1</name>
    <dbReference type="NCBI Taxonomy" id="1095629"/>
    <lineage>
        <taxon>Eukaryota</taxon>
        <taxon>Fungi</taxon>
        <taxon>Dikarya</taxon>
        <taxon>Basidiomycota</taxon>
        <taxon>Agaricomycotina</taxon>
        <taxon>Agaricomycetes</taxon>
        <taxon>Agaricomycetidae</taxon>
        <taxon>Agaricales</taxon>
        <taxon>Agaricineae</taxon>
        <taxon>Hydnangiaceae</taxon>
        <taxon>Laccaria</taxon>
    </lineage>
</organism>
<proteinExistence type="predicted"/>
<dbReference type="EMBL" id="KN838706">
    <property type="protein sequence ID" value="KIJ96947.1"/>
    <property type="molecule type" value="Genomic_DNA"/>
</dbReference>
<dbReference type="STRING" id="1095629.A0A0C9XLD4"/>
<name>A0A0C9XLD4_9AGAR</name>
<dbReference type="Gene3D" id="2.80.10.50">
    <property type="match status" value="1"/>
</dbReference>
<evidence type="ECO:0000313" key="1">
    <source>
        <dbReference type="EMBL" id="KIJ96947.1"/>
    </source>
</evidence>
<dbReference type="HOGENOM" id="CLU_050561_0_0_1"/>